<evidence type="ECO:0000313" key="2">
    <source>
        <dbReference type="Proteomes" id="UP001732700"/>
    </source>
</evidence>
<accession>A0ACD5YFB5</accession>
<sequence>MVSAKRLAQMAKKWQRMAAIGRKRLTWTTTAPKGAAYDECCSTLSVAAKGHFVVYTADEVRFEVPLPYLGTVVFSELLRMSQEEFGFAGIHDGRITLPCDAAVMEYGMCLLQRDASAEVVKAFMSSVARPCCFDGSVVASYVEHNQQAAVC</sequence>
<proteinExistence type="predicted"/>
<reference evidence="1" key="1">
    <citation type="submission" date="2021-05" db="EMBL/GenBank/DDBJ databases">
        <authorList>
            <person name="Scholz U."/>
            <person name="Mascher M."/>
            <person name="Fiebig A."/>
        </authorList>
    </citation>
    <scope>NUCLEOTIDE SEQUENCE [LARGE SCALE GENOMIC DNA]</scope>
</reference>
<dbReference type="Proteomes" id="UP001732700">
    <property type="component" value="Chromosome 5D"/>
</dbReference>
<organism evidence="1 2">
    <name type="scientific">Avena sativa</name>
    <name type="common">Oat</name>
    <dbReference type="NCBI Taxonomy" id="4498"/>
    <lineage>
        <taxon>Eukaryota</taxon>
        <taxon>Viridiplantae</taxon>
        <taxon>Streptophyta</taxon>
        <taxon>Embryophyta</taxon>
        <taxon>Tracheophyta</taxon>
        <taxon>Spermatophyta</taxon>
        <taxon>Magnoliopsida</taxon>
        <taxon>Liliopsida</taxon>
        <taxon>Poales</taxon>
        <taxon>Poaceae</taxon>
        <taxon>BOP clade</taxon>
        <taxon>Pooideae</taxon>
        <taxon>Poodae</taxon>
        <taxon>Poeae</taxon>
        <taxon>Poeae Chloroplast Group 1 (Aveneae type)</taxon>
        <taxon>Aveninae</taxon>
        <taxon>Avena</taxon>
    </lineage>
</organism>
<keyword evidence="2" id="KW-1185">Reference proteome</keyword>
<reference evidence="1" key="2">
    <citation type="submission" date="2025-09" db="UniProtKB">
        <authorList>
            <consortium name="EnsemblPlants"/>
        </authorList>
    </citation>
    <scope>IDENTIFICATION</scope>
</reference>
<evidence type="ECO:0000313" key="1">
    <source>
        <dbReference type="EnsemblPlants" id="AVESA.00010b.r2.5DG0951450.1.CDS.1"/>
    </source>
</evidence>
<name>A0ACD5YFB5_AVESA</name>
<dbReference type="EnsemblPlants" id="AVESA.00010b.r2.5DG0951450.1">
    <property type="protein sequence ID" value="AVESA.00010b.r2.5DG0951450.1.CDS.1"/>
    <property type="gene ID" value="AVESA.00010b.r2.5DG0951450"/>
</dbReference>
<protein>
    <submittedName>
        <fullName evidence="1">Uncharacterized protein</fullName>
    </submittedName>
</protein>